<gene>
    <name evidence="1" type="ORF">F443_02768</name>
</gene>
<name>V9FTK9_PHYNI</name>
<dbReference type="EMBL" id="ANIZ01000497">
    <property type="protein sequence ID" value="ETI54401.1"/>
    <property type="molecule type" value="Genomic_DNA"/>
</dbReference>
<protein>
    <submittedName>
        <fullName evidence="1">Uncharacterized protein</fullName>
    </submittedName>
</protein>
<dbReference type="HOGENOM" id="CLU_2983283_0_0_1"/>
<organism evidence="1 2">
    <name type="scientific">Phytophthora nicotianae P1569</name>
    <dbReference type="NCBI Taxonomy" id="1317065"/>
    <lineage>
        <taxon>Eukaryota</taxon>
        <taxon>Sar</taxon>
        <taxon>Stramenopiles</taxon>
        <taxon>Oomycota</taxon>
        <taxon>Peronosporomycetes</taxon>
        <taxon>Peronosporales</taxon>
        <taxon>Peronosporaceae</taxon>
        <taxon>Phytophthora</taxon>
    </lineage>
</organism>
<keyword evidence="2" id="KW-1185">Reference proteome</keyword>
<comment type="caution">
    <text evidence="1">The sequence shown here is derived from an EMBL/GenBank/DDBJ whole genome shotgun (WGS) entry which is preliminary data.</text>
</comment>
<reference evidence="1 2" key="1">
    <citation type="submission" date="2013-11" db="EMBL/GenBank/DDBJ databases">
        <title>The Genome Sequence of Phytophthora parasitica P1569.</title>
        <authorList>
            <consortium name="The Broad Institute Genomics Platform"/>
            <person name="Russ C."/>
            <person name="Tyler B."/>
            <person name="Panabieres F."/>
            <person name="Shan W."/>
            <person name="Tripathy S."/>
            <person name="Grunwald N."/>
            <person name="Machado M."/>
            <person name="Johnson C.S."/>
            <person name="Arredondo F."/>
            <person name="Hong C."/>
            <person name="Coffey M."/>
            <person name="Young S.K."/>
            <person name="Zeng Q."/>
            <person name="Gargeya S."/>
            <person name="Fitzgerald M."/>
            <person name="Abouelleil A."/>
            <person name="Alvarado L."/>
            <person name="Chapman S.B."/>
            <person name="Gainer-Dewar J."/>
            <person name="Goldberg J."/>
            <person name="Griggs A."/>
            <person name="Gujja S."/>
            <person name="Hansen M."/>
            <person name="Howarth C."/>
            <person name="Imamovic A."/>
            <person name="Ireland A."/>
            <person name="Larimer J."/>
            <person name="McCowan C."/>
            <person name="Murphy C."/>
            <person name="Pearson M."/>
            <person name="Poon T.W."/>
            <person name="Priest M."/>
            <person name="Roberts A."/>
            <person name="Saif S."/>
            <person name="Shea T."/>
            <person name="Sykes S."/>
            <person name="Wortman J."/>
            <person name="Nusbaum C."/>
            <person name="Birren B."/>
        </authorList>
    </citation>
    <scope>NUCLEOTIDE SEQUENCE [LARGE SCALE GENOMIC DNA]</scope>
    <source>
        <strain evidence="1 2">P1569</strain>
    </source>
</reference>
<sequence length="58" mass="6912">MLNVQLERSLQLQHAFKLHSQQRITDAVFNPLVIAVFKALFTRLYLKKQFQHRFQPSS</sequence>
<dbReference type="Proteomes" id="UP000018721">
    <property type="component" value="Unassembled WGS sequence"/>
</dbReference>
<dbReference type="AlphaFoldDB" id="V9FTK9"/>
<accession>V9FTK9</accession>
<proteinExistence type="predicted"/>
<evidence type="ECO:0000313" key="1">
    <source>
        <dbReference type="EMBL" id="ETI54401.1"/>
    </source>
</evidence>
<evidence type="ECO:0000313" key="2">
    <source>
        <dbReference type="Proteomes" id="UP000018721"/>
    </source>
</evidence>